<dbReference type="OrthoDB" id="49151at2759"/>
<dbReference type="STRING" id="43700.ENSMALP00000008338"/>
<dbReference type="InterPro" id="IPR027521">
    <property type="entry name" value="Usb1"/>
</dbReference>
<keyword evidence="2 8" id="KW-0378">Hydrolase</keyword>
<dbReference type="RefSeq" id="XP_020460038.1">
    <property type="nucleotide sequence ID" value="XM_020604382.1"/>
</dbReference>
<dbReference type="Gene3D" id="3.90.1140.10">
    <property type="entry name" value="Cyclic phosphodiesterase"/>
    <property type="match status" value="1"/>
</dbReference>
<keyword evidence="3" id="KW-0456">Lyase</keyword>
<dbReference type="SUPFAM" id="SSF55144">
    <property type="entry name" value="LigT-like"/>
    <property type="match status" value="1"/>
</dbReference>
<dbReference type="GO" id="GO:1990838">
    <property type="term" value="F:poly(U)-specific exoribonuclease activity, producing 3' uridine cyclic phosphate ends"/>
    <property type="evidence" value="ECO:0007669"/>
    <property type="project" value="UniProtKB-UniRule"/>
</dbReference>
<evidence type="ECO:0000256" key="6">
    <source>
        <dbReference type="ARBA" id="ARBA00029305"/>
    </source>
</evidence>
<dbReference type="FunFam" id="3.90.1140.10:FF:000002">
    <property type="entry name" value="U6 snRNA phosphodiesterase"/>
    <property type="match status" value="1"/>
</dbReference>
<evidence type="ECO:0000256" key="2">
    <source>
        <dbReference type="ARBA" id="ARBA00022801"/>
    </source>
</evidence>
<comment type="subcellular location">
    <subcellularLocation>
        <location evidence="8">Nucleus</location>
    </subcellularLocation>
</comment>
<evidence type="ECO:0000256" key="7">
    <source>
        <dbReference type="ARBA" id="ARBA00046102"/>
    </source>
</evidence>
<proteinExistence type="inferred from homology"/>
<dbReference type="GO" id="GO:0016829">
    <property type="term" value="F:lyase activity"/>
    <property type="evidence" value="ECO:0007669"/>
    <property type="project" value="UniProtKB-KW"/>
</dbReference>
<feature type="active site" description="Proton donor/acceptor" evidence="8">
    <location>
        <position position="236"/>
    </location>
</feature>
<name>A0A3Q3IT17_MONAL</name>
<dbReference type="PANTHER" id="PTHR13522:SF3">
    <property type="entry name" value="U6 SNRNA PHOSPHODIESTERASE 1"/>
    <property type="match status" value="1"/>
</dbReference>
<evidence type="ECO:0000256" key="1">
    <source>
        <dbReference type="ARBA" id="ARBA00022722"/>
    </source>
</evidence>
<gene>
    <name evidence="8" type="primary">USB1</name>
</gene>
<sequence>MRKPAFTYLCRMLVGYSSSSSEEDGGASGEAAAATQKKNCCPKCQEEDDGNNGCPARKKIKTEEQAPKTRLPLPDCLLALFPDEVDPQTEDGSLHGGRVRSFKHERGNWATYVYVPYHPQEEFGELLAELLSAAGTCGVVLTPQEEFHLSLSQTVVLRHHWIQPFTQSLRTGLAHCKRFVCSAGKLRVYCNAERTRTFLGMEVCSGHVQLLDLVRVVDRSMTEFQLDTFYKEPSFHISLAWCVGDLTAQMQECTEELQRMIDEHEGGPFLLRLDCTELRCRTGNKTFRFPLEA</sequence>
<comment type="catalytic activity">
    <reaction evidence="6">
        <text>a 3'-end uridylyl-adenosine-RNA = a 3'-end 2',3'-cyclophospho-uridine-RNA + adenosine</text>
        <dbReference type="Rhea" id="RHEA:67896"/>
        <dbReference type="Rhea" id="RHEA-COMP:17385"/>
        <dbReference type="Rhea" id="RHEA-COMP:17386"/>
        <dbReference type="ChEBI" id="CHEBI:16335"/>
        <dbReference type="ChEBI" id="CHEBI:85644"/>
        <dbReference type="ChEBI" id="CHEBI:176518"/>
    </reaction>
    <physiologicalReaction direction="left-to-right" evidence="6">
        <dbReference type="Rhea" id="RHEA:67897"/>
    </physiologicalReaction>
</comment>
<reference evidence="9" key="1">
    <citation type="submission" date="2025-08" db="UniProtKB">
        <authorList>
            <consortium name="Ensembl"/>
        </authorList>
    </citation>
    <scope>IDENTIFICATION</scope>
</reference>
<evidence type="ECO:0000256" key="8">
    <source>
        <dbReference type="HAMAP-Rule" id="MF_03040"/>
    </source>
</evidence>
<dbReference type="Pfam" id="PF09749">
    <property type="entry name" value="HVSL"/>
    <property type="match status" value="1"/>
</dbReference>
<dbReference type="GO" id="GO:0034477">
    <property type="term" value="P:U6 snRNA 3'-end processing"/>
    <property type="evidence" value="ECO:0007669"/>
    <property type="project" value="UniProtKB-UniRule"/>
</dbReference>
<reference evidence="9" key="2">
    <citation type="submission" date="2025-09" db="UniProtKB">
        <authorList>
            <consortium name="Ensembl"/>
        </authorList>
    </citation>
    <scope>IDENTIFICATION</scope>
</reference>
<dbReference type="EC" id="3.1.4.-" evidence="8"/>
<evidence type="ECO:0000313" key="9">
    <source>
        <dbReference type="Ensembl" id="ENSMALP00000008338.1"/>
    </source>
</evidence>
<dbReference type="GO" id="GO:0005634">
    <property type="term" value="C:nucleus"/>
    <property type="evidence" value="ECO:0007669"/>
    <property type="project" value="UniProtKB-SubCell"/>
</dbReference>
<evidence type="ECO:0000313" key="10">
    <source>
        <dbReference type="Proteomes" id="UP000261600"/>
    </source>
</evidence>
<dbReference type="InterPro" id="IPR009097">
    <property type="entry name" value="Cyclic_Pdiesterase"/>
</dbReference>
<dbReference type="HAMAP" id="MF_03040">
    <property type="entry name" value="USB1"/>
    <property type="match status" value="1"/>
</dbReference>
<feature type="active site" description="Proton donor/acceptor" evidence="8">
    <location>
        <position position="148"/>
    </location>
</feature>
<protein>
    <recommendedName>
        <fullName evidence="8">U6 snRNA phosphodiesterase</fullName>
        <ecNumber evidence="8">3.1.4.-</ecNumber>
    </recommendedName>
</protein>
<comment type="function">
    <text evidence="7">3'-5' RNA exonuclease that trims the 3' end of oligo(U) and oligo(A) tracts of the pre-U6 small nuclear RNA (snRNA) molecule, leading to the formation of a mature U6 snRNA 3' end-terminated with a 2',3'-cyclic phosphate. Participates in the U6 snRNA 3' end processing that prevents U6 snRNA degradation. In addition also removes uridines from the 3' end of U6atac snRNA and possibly the vault RNA VTRNA1-1.</text>
</comment>
<comment type="similarity">
    <text evidence="8">Belongs to the 2H phosphoesterase superfamily. USB1 family.</text>
</comment>
<evidence type="ECO:0000256" key="5">
    <source>
        <dbReference type="ARBA" id="ARBA00029300"/>
    </source>
</evidence>
<keyword evidence="4 8" id="KW-0539">Nucleus</keyword>
<dbReference type="GeneID" id="109962549"/>
<dbReference type="AlphaFoldDB" id="A0A3Q3IT17"/>
<dbReference type="Ensembl" id="ENSMALT00000008514.1">
    <property type="protein sequence ID" value="ENSMALP00000008338.1"/>
    <property type="gene ID" value="ENSMALG00000005930.1"/>
</dbReference>
<evidence type="ECO:0000256" key="4">
    <source>
        <dbReference type="ARBA" id="ARBA00023242"/>
    </source>
</evidence>
<keyword evidence="10" id="KW-1185">Reference proteome</keyword>
<dbReference type="PANTHER" id="PTHR13522">
    <property type="entry name" value="U6 SNRNA PHOSPHODIESTERASE 1"/>
    <property type="match status" value="1"/>
</dbReference>
<accession>A0A3Q3IT17</accession>
<keyword evidence="1 8" id="KW-0540">Nuclease</keyword>
<dbReference type="Proteomes" id="UP000261600">
    <property type="component" value="Unplaced"/>
</dbReference>
<comment type="catalytic activity">
    <reaction evidence="5">
        <text>a 3'-end uridylyl-uridine-RNA = a 3'-end 2',3'-cyclophospho-uridine-RNA + uridine</text>
        <dbReference type="Rhea" id="RHEA:46052"/>
        <dbReference type="Rhea" id="RHEA-COMP:17384"/>
        <dbReference type="Rhea" id="RHEA-COMP:17385"/>
        <dbReference type="ChEBI" id="CHEBI:16704"/>
        <dbReference type="ChEBI" id="CHEBI:85643"/>
        <dbReference type="ChEBI" id="CHEBI:85644"/>
    </reaction>
    <physiologicalReaction direction="left-to-right" evidence="5">
        <dbReference type="Rhea" id="RHEA:46053"/>
    </physiologicalReaction>
</comment>
<organism evidence="9 10">
    <name type="scientific">Monopterus albus</name>
    <name type="common">Swamp eel</name>
    <dbReference type="NCBI Taxonomy" id="43700"/>
    <lineage>
        <taxon>Eukaryota</taxon>
        <taxon>Metazoa</taxon>
        <taxon>Chordata</taxon>
        <taxon>Craniata</taxon>
        <taxon>Vertebrata</taxon>
        <taxon>Euteleostomi</taxon>
        <taxon>Actinopterygii</taxon>
        <taxon>Neopterygii</taxon>
        <taxon>Teleostei</taxon>
        <taxon>Neoteleostei</taxon>
        <taxon>Acanthomorphata</taxon>
        <taxon>Anabantaria</taxon>
        <taxon>Synbranchiformes</taxon>
        <taxon>Synbranchidae</taxon>
        <taxon>Monopterus</taxon>
    </lineage>
</organism>
<comment type="function">
    <text evidence="8">Phosphodiesterase responsible for the U6 snRNA 3' end processing. Acts as an exoribonuclease (RNase) responsible for trimming the poly(U) tract of the last nucleotides in the pre-U6 snRNA molecule, leading to the formation of mature U6 snRNA.</text>
</comment>
<evidence type="ECO:0000256" key="3">
    <source>
        <dbReference type="ARBA" id="ARBA00023239"/>
    </source>
</evidence>